<feature type="compositionally biased region" description="Basic and acidic residues" evidence="1">
    <location>
        <begin position="73"/>
        <end position="83"/>
    </location>
</feature>
<feature type="region of interest" description="Disordered" evidence="1">
    <location>
        <begin position="73"/>
        <end position="95"/>
    </location>
</feature>
<keyword evidence="3" id="KW-1185">Reference proteome</keyword>
<dbReference type="EMBL" id="ML179071">
    <property type="protein sequence ID" value="THV03015.1"/>
    <property type="molecule type" value="Genomic_DNA"/>
</dbReference>
<evidence type="ECO:0000313" key="3">
    <source>
        <dbReference type="Proteomes" id="UP000297245"/>
    </source>
</evidence>
<name>A0A4S8MJS8_DENBC</name>
<dbReference type="Proteomes" id="UP000297245">
    <property type="component" value="Unassembled WGS sequence"/>
</dbReference>
<gene>
    <name evidence="2" type="ORF">K435DRAFT_775184</name>
</gene>
<organism evidence="2 3">
    <name type="scientific">Dendrothele bispora (strain CBS 962.96)</name>
    <dbReference type="NCBI Taxonomy" id="1314807"/>
    <lineage>
        <taxon>Eukaryota</taxon>
        <taxon>Fungi</taxon>
        <taxon>Dikarya</taxon>
        <taxon>Basidiomycota</taxon>
        <taxon>Agaricomycotina</taxon>
        <taxon>Agaricomycetes</taxon>
        <taxon>Agaricomycetidae</taxon>
        <taxon>Agaricales</taxon>
        <taxon>Agaricales incertae sedis</taxon>
        <taxon>Dendrothele</taxon>
    </lineage>
</organism>
<evidence type="ECO:0000313" key="2">
    <source>
        <dbReference type="EMBL" id="THV03015.1"/>
    </source>
</evidence>
<dbReference type="AlphaFoldDB" id="A0A4S8MJS8"/>
<evidence type="ECO:0008006" key="4">
    <source>
        <dbReference type="Google" id="ProtNLM"/>
    </source>
</evidence>
<reference evidence="2 3" key="1">
    <citation type="journal article" date="2019" name="Nat. Ecol. Evol.">
        <title>Megaphylogeny resolves global patterns of mushroom evolution.</title>
        <authorList>
            <person name="Varga T."/>
            <person name="Krizsan K."/>
            <person name="Foldi C."/>
            <person name="Dima B."/>
            <person name="Sanchez-Garcia M."/>
            <person name="Sanchez-Ramirez S."/>
            <person name="Szollosi G.J."/>
            <person name="Szarkandi J.G."/>
            <person name="Papp V."/>
            <person name="Albert L."/>
            <person name="Andreopoulos W."/>
            <person name="Angelini C."/>
            <person name="Antonin V."/>
            <person name="Barry K.W."/>
            <person name="Bougher N.L."/>
            <person name="Buchanan P."/>
            <person name="Buyck B."/>
            <person name="Bense V."/>
            <person name="Catcheside P."/>
            <person name="Chovatia M."/>
            <person name="Cooper J."/>
            <person name="Damon W."/>
            <person name="Desjardin D."/>
            <person name="Finy P."/>
            <person name="Geml J."/>
            <person name="Haridas S."/>
            <person name="Hughes K."/>
            <person name="Justo A."/>
            <person name="Karasinski D."/>
            <person name="Kautmanova I."/>
            <person name="Kiss B."/>
            <person name="Kocsube S."/>
            <person name="Kotiranta H."/>
            <person name="LaButti K.M."/>
            <person name="Lechner B.E."/>
            <person name="Liimatainen K."/>
            <person name="Lipzen A."/>
            <person name="Lukacs Z."/>
            <person name="Mihaltcheva S."/>
            <person name="Morgado L.N."/>
            <person name="Niskanen T."/>
            <person name="Noordeloos M.E."/>
            <person name="Ohm R.A."/>
            <person name="Ortiz-Santana B."/>
            <person name="Ovrebo C."/>
            <person name="Racz N."/>
            <person name="Riley R."/>
            <person name="Savchenko A."/>
            <person name="Shiryaev A."/>
            <person name="Soop K."/>
            <person name="Spirin V."/>
            <person name="Szebenyi C."/>
            <person name="Tomsovsky M."/>
            <person name="Tulloss R.E."/>
            <person name="Uehling J."/>
            <person name="Grigoriev I.V."/>
            <person name="Vagvolgyi C."/>
            <person name="Papp T."/>
            <person name="Martin F.M."/>
            <person name="Miettinen O."/>
            <person name="Hibbett D.S."/>
            <person name="Nagy L.G."/>
        </authorList>
    </citation>
    <scope>NUCLEOTIDE SEQUENCE [LARGE SCALE GENOMIC DNA]</scope>
    <source>
        <strain evidence="2 3">CBS 962.96</strain>
    </source>
</reference>
<feature type="compositionally biased region" description="Acidic residues" evidence="1">
    <location>
        <begin position="84"/>
        <end position="95"/>
    </location>
</feature>
<protein>
    <recommendedName>
        <fullName evidence="4">EKC/KEOPS complex subunit GON7</fullName>
    </recommendedName>
</protein>
<accession>A0A4S8MJS8</accession>
<dbReference type="OrthoDB" id="2553859at2759"/>
<evidence type="ECO:0000256" key="1">
    <source>
        <dbReference type="SAM" id="MobiDB-lite"/>
    </source>
</evidence>
<sequence length="95" mass="10660">MSKSITITYSLKPPSETKAVDGAVPSKTIEVPVSPQTENYEVYYGKLHDAIEDARNKIGEDLTVWRDAVGKGELGKETKKTLNETEEEEEEEEEE</sequence>
<proteinExistence type="predicted"/>